<evidence type="ECO:0000256" key="2">
    <source>
        <dbReference type="ARBA" id="ARBA00022803"/>
    </source>
</evidence>
<dbReference type="InterPro" id="IPR019734">
    <property type="entry name" value="TPR_rpt"/>
</dbReference>
<dbReference type="InterPro" id="IPR011990">
    <property type="entry name" value="TPR-like_helical_dom_sf"/>
</dbReference>
<dbReference type="OrthoDB" id="655905at2"/>
<dbReference type="EMBL" id="QKXH01000004">
    <property type="protein sequence ID" value="PZX93957.1"/>
    <property type="molecule type" value="Genomic_DNA"/>
</dbReference>
<evidence type="ECO:0000256" key="4">
    <source>
        <dbReference type="SAM" id="SignalP"/>
    </source>
</evidence>
<dbReference type="InterPro" id="IPR051685">
    <property type="entry name" value="Ycf3/AcsC/BcsC/TPR_MFPF"/>
</dbReference>
<dbReference type="SUPFAM" id="SSF48452">
    <property type="entry name" value="TPR-like"/>
    <property type="match status" value="1"/>
</dbReference>
<dbReference type="AlphaFoldDB" id="A0A2W7UFL1"/>
<keyword evidence="1" id="KW-0677">Repeat</keyword>
<reference evidence="5 6" key="1">
    <citation type="submission" date="2018-06" db="EMBL/GenBank/DDBJ databases">
        <title>Flavobacterium sp IMCC34762, genome.</title>
        <authorList>
            <person name="Joung Y."/>
            <person name="Cho J."/>
            <person name="Song J."/>
        </authorList>
    </citation>
    <scope>NUCLEOTIDE SEQUENCE [LARGE SCALE GENOMIC DNA]</scope>
    <source>
        <strain evidence="5 6">IMCC34762</strain>
    </source>
</reference>
<accession>A0A2W7UFL1</accession>
<feature type="chain" id="PRO_5015937718" description="Tetratricopeptide repeat protein" evidence="4">
    <location>
        <begin position="25"/>
        <end position="273"/>
    </location>
</feature>
<keyword evidence="2 3" id="KW-0802">TPR repeat</keyword>
<dbReference type="Pfam" id="PF14559">
    <property type="entry name" value="TPR_19"/>
    <property type="match status" value="1"/>
</dbReference>
<comment type="caution">
    <text evidence="5">The sequence shown here is derived from an EMBL/GenBank/DDBJ whole genome shotgun (WGS) entry which is preliminary data.</text>
</comment>
<keyword evidence="4" id="KW-0732">Signal</keyword>
<feature type="signal peptide" evidence="4">
    <location>
        <begin position="1"/>
        <end position="24"/>
    </location>
</feature>
<sequence>MKKIFTLKKIILLLSLHCGLLTFAQTNSETIKKNQEAIIEEFVTNCAEKYSYNSQMFEWQQCLDAGIKKDSTISYLWQQKAMPYFKARKYEIGMVYLDKAVQLNPEKHQSYRAFIKCIFAKTYKESISDFEDCIKKFGNSYVMDHTYNFYIGLCYLQLNEYAKAEKLFGEYNDDIFKNRQGLEHPTALFYYGVSKYELKKWEEAIVVFDKALKLYPNLSDAKYYKAICLARLNKKEEAKKILEEAKQDGKSGYTINEDNVIYETYPYQVRWKS</sequence>
<evidence type="ECO:0000313" key="5">
    <source>
        <dbReference type="EMBL" id="PZX93957.1"/>
    </source>
</evidence>
<name>A0A2W7UFL1_9FLAO</name>
<feature type="repeat" description="TPR" evidence="3">
    <location>
        <begin position="74"/>
        <end position="107"/>
    </location>
</feature>
<dbReference type="PANTHER" id="PTHR44943:SF8">
    <property type="entry name" value="TPR REPEAT-CONTAINING PROTEIN MJ0263"/>
    <property type="match status" value="1"/>
</dbReference>
<evidence type="ECO:0000256" key="3">
    <source>
        <dbReference type="PROSITE-ProRule" id="PRU00339"/>
    </source>
</evidence>
<keyword evidence="6" id="KW-1185">Reference proteome</keyword>
<evidence type="ECO:0000313" key="6">
    <source>
        <dbReference type="Proteomes" id="UP000249177"/>
    </source>
</evidence>
<protein>
    <recommendedName>
        <fullName evidence="7">Tetratricopeptide repeat protein</fullName>
    </recommendedName>
</protein>
<dbReference type="SMART" id="SM00028">
    <property type="entry name" value="TPR"/>
    <property type="match status" value="3"/>
</dbReference>
<dbReference type="Proteomes" id="UP000249177">
    <property type="component" value="Unassembled WGS sequence"/>
</dbReference>
<dbReference type="Gene3D" id="1.25.40.10">
    <property type="entry name" value="Tetratricopeptide repeat domain"/>
    <property type="match status" value="2"/>
</dbReference>
<proteinExistence type="predicted"/>
<gene>
    <name evidence="5" type="ORF">DOS84_08420</name>
</gene>
<evidence type="ECO:0000256" key="1">
    <source>
        <dbReference type="ARBA" id="ARBA00022737"/>
    </source>
</evidence>
<evidence type="ECO:0008006" key="7">
    <source>
        <dbReference type="Google" id="ProtNLM"/>
    </source>
</evidence>
<dbReference type="PROSITE" id="PS50005">
    <property type="entry name" value="TPR"/>
    <property type="match status" value="2"/>
</dbReference>
<dbReference type="RefSeq" id="WP_111409673.1">
    <property type="nucleotide sequence ID" value="NZ_QKXH01000004.1"/>
</dbReference>
<dbReference type="PANTHER" id="PTHR44943">
    <property type="entry name" value="CELLULOSE SYNTHASE OPERON PROTEIN C"/>
    <property type="match status" value="1"/>
</dbReference>
<organism evidence="5 6">
    <name type="scientific">Flavobacterium aquariorum</name>
    <dbReference type="NCBI Taxonomy" id="2217670"/>
    <lineage>
        <taxon>Bacteria</taxon>
        <taxon>Pseudomonadati</taxon>
        <taxon>Bacteroidota</taxon>
        <taxon>Flavobacteriia</taxon>
        <taxon>Flavobacteriales</taxon>
        <taxon>Flavobacteriaceae</taxon>
        <taxon>Flavobacterium</taxon>
    </lineage>
</organism>
<feature type="repeat" description="TPR" evidence="3">
    <location>
        <begin position="185"/>
        <end position="218"/>
    </location>
</feature>